<dbReference type="Pfam" id="PF04193">
    <property type="entry name" value="PQ-loop"/>
    <property type="match status" value="1"/>
</dbReference>
<dbReference type="PANTHER" id="PTHR16201:SF44">
    <property type="entry name" value="SEVEN TRANSMEMBRANE PROTEIN 1"/>
    <property type="match status" value="1"/>
</dbReference>
<comment type="subcellular location">
    <subcellularLocation>
        <location evidence="1">Membrane</location>
        <topology evidence="1">Multi-pass membrane protein</topology>
    </subcellularLocation>
</comment>
<name>A0AAP0BF43_9ASPA</name>
<dbReference type="GO" id="GO:0016020">
    <property type="term" value="C:membrane"/>
    <property type="evidence" value="ECO:0007669"/>
    <property type="project" value="UniProtKB-SubCell"/>
</dbReference>
<keyword evidence="3" id="KW-1133">Transmembrane helix</keyword>
<organism evidence="5 6">
    <name type="scientific">Platanthera zijinensis</name>
    <dbReference type="NCBI Taxonomy" id="2320716"/>
    <lineage>
        <taxon>Eukaryota</taxon>
        <taxon>Viridiplantae</taxon>
        <taxon>Streptophyta</taxon>
        <taxon>Embryophyta</taxon>
        <taxon>Tracheophyta</taxon>
        <taxon>Spermatophyta</taxon>
        <taxon>Magnoliopsida</taxon>
        <taxon>Liliopsida</taxon>
        <taxon>Asparagales</taxon>
        <taxon>Orchidaceae</taxon>
        <taxon>Orchidoideae</taxon>
        <taxon>Orchideae</taxon>
        <taxon>Orchidinae</taxon>
        <taxon>Platanthera</taxon>
    </lineage>
</organism>
<keyword evidence="2" id="KW-0812">Transmembrane</keyword>
<sequence>MHGVSSVREIVTFVLGTTSVLCWGVAEIPQIITNFKEKSAEGLAVTFLMTWIIG</sequence>
<keyword evidence="6" id="KW-1185">Reference proteome</keyword>
<comment type="caution">
    <text evidence="5">The sequence shown here is derived from an EMBL/GenBank/DDBJ whole genome shotgun (WGS) entry which is preliminary data.</text>
</comment>
<dbReference type="Proteomes" id="UP001418222">
    <property type="component" value="Unassembled WGS sequence"/>
</dbReference>
<evidence type="ECO:0000256" key="1">
    <source>
        <dbReference type="ARBA" id="ARBA00004141"/>
    </source>
</evidence>
<dbReference type="EMBL" id="JBBWWQ010000010">
    <property type="protein sequence ID" value="KAK8936650.1"/>
    <property type="molecule type" value="Genomic_DNA"/>
</dbReference>
<evidence type="ECO:0000313" key="5">
    <source>
        <dbReference type="EMBL" id="KAK8936650.1"/>
    </source>
</evidence>
<protein>
    <submittedName>
        <fullName evidence="5">Uncharacterized protein</fullName>
    </submittedName>
</protein>
<dbReference type="SMART" id="SM00679">
    <property type="entry name" value="CTNS"/>
    <property type="match status" value="1"/>
</dbReference>
<keyword evidence="4" id="KW-0472">Membrane</keyword>
<dbReference type="InterPro" id="IPR006603">
    <property type="entry name" value="PQ-loop_rpt"/>
</dbReference>
<dbReference type="Gene3D" id="1.20.1280.290">
    <property type="match status" value="1"/>
</dbReference>
<evidence type="ECO:0000313" key="6">
    <source>
        <dbReference type="Proteomes" id="UP001418222"/>
    </source>
</evidence>
<dbReference type="AlphaFoldDB" id="A0AAP0BF43"/>
<gene>
    <name evidence="5" type="ORF">KSP39_PZI012279</name>
</gene>
<evidence type="ECO:0000256" key="4">
    <source>
        <dbReference type="ARBA" id="ARBA00023136"/>
    </source>
</evidence>
<dbReference type="InterPro" id="IPR051415">
    <property type="entry name" value="LAAT-1"/>
</dbReference>
<dbReference type="PANTHER" id="PTHR16201">
    <property type="entry name" value="SEVEN TRANSMEMBRANE PROTEIN 1-RELATED"/>
    <property type="match status" value="1"/>
</dbReference>
<evidence type="ECO:0000256" key="2">
    <source>
        <dbReference type="ARBA" id="ARBA00022692"/>
    </source>
</evidence>
<proteinExistence type="predicted"/>
<evidence type="ECO:0000256" key="3">
    <source>
        <dbReference type="ARBA" id="ARBA00022989"/>
    </source>
</evidence>
<accession>A0AAP0BF43</accession>
<reference evidence="5 6" key="1">
    <citation type="journal article" date="2022" name="Nat. Plants">
        <title>Genomes of leafy and leafless Platanthera orchids illuminate the evolution of mycoheterotrophy.</title>
        <authorList>
            <person name="Li M.H."/>
            <person name="Liu K.W."/>
            <person name="Li Z."/>
            <person name="Lu H.C."/>
            <person name="Ye Q.L."/>
            <person name="Zhang D."/>
            <person name="Wang J.Y."/>
            <person name="Li Y.F."/>
            <person name="Zhong Z.M."/>
            <person name="Liu X."/>
            <person name="Yu X."/>
            <person name="Liu D.K."/>
            <person name="Tu X.D."/>
            <person name="Liu B."/>
            <person name="Hao Y."/>
            <person name="Liao X.Y."/>
            <person name="Jiang Y.T."/>
            <person name="Sun W.H."/>
            <person name="Chen J."/>
            <person name="Chen Y.Q."/>
            <person name="Ai Y."/>
            <person name="Zhai J.W."/>
            <person name="Wu S.S."/>
            <person name="Zhou Z."/>
            <person name="Hsiao Y.Y."/>
            <person name="Wu W.L."/>
            <person name="Chen Y.Y."/>
            <person name="Lin Y.F."/>
            <person name="Hsu J.L."/>
            <person name="Li C.Y."/>
            <person name="Wang Z.W."/>
            <person name="Zhao X."/>
            <person name="Zhong W.Y."/>
            <person name="Ma X.K."/>
            <person name="Ma L."/>
            <person name="Huang J."/>
            <person name="Chen G.Z."/>
            <person name="Huang M.Z."/>
            <person name="Huang L."/>
            <person name="Peng D.H."/>
            <person name="Luo Y.B."/>
            <person name="Zou S.Q."/>
            <person name="Chen S.P."/>
            <person name="Lan S."/>
            <person name="Tsai W.C."/>
            <person name="Van de Peer Y."/>
            <person name="Liu Z.J."/>
        </authorList>
    </citation>
    <scope>NUCLEOTIDE SEQUENCE [LARGE SCALE GENOMIC DNA]</scope>
    <source>
        <strain evidence="5">Lor287</strain>
    </source>
</reference>